<feature type="compositionally biased region" description="Basic and acidic residues" evidence="1">
    <location>
        <begin position="1"/>
        <end position="12"/>
    </location>
</feature>
<feature type="compositionally biased region" description="Low complexity" evidence="1">
    <location>
        <begin position="244"/>
        <end position="258"/>
    </location>
</feature>
<feature type="compositionally biased region" description="Low complexity" evidence="1">
    <location>
        <begin position="43"/>
        <end position="60"/>
    </location>
</feature>
<feature type="compositionally biased region" description="Basic residues" evidence="1">
    <location>
        <begin position="190"/>
        <end position="199"/>
    </location>
</feature>
<feature type="non-terminal residue" evidence="2">
    <location>
        <position position="1"/>
    </location>
</feature>
<sequence length="258" mass="28331">VERPRPLRRLQELRLGGQPVHHGVPLLRDAPAQAGAEAREGGDAQAGQAAAAQAAQALARPPAPRRDPGHPRRPLRPPLRHVGARARGRPGHHRLQRRAPGDRRPRAARRRGARDGVLEARHHHVRLRRDGLPARRSRDHRALRLAGRAPPRPVGAAARLRARRGRRLGPRARRGGRPDRGRRQLGGARHALRLARARGARAPAWGGHRRGPPRRRGLRRRPARAPDRHGRGAPAGGCRRRARGAGPRAAALARPARL</sequence>
<protein>
    <submittedName>
        <fullName evidence="2">Uncharacterized protein</fullName>
    </submittedName>
</protein>
<organism evidence="2">
    <name type="scientific">uncultured Solirubrobacteraceae bacterium</name>
    <dbReference type="NCBI Taxonomy" id="1162706"/>
    <lineage>
        <taxon>Bacteria</taxon>
        <taxon>Bacillati</taxon>
        <taxon>Actinomycetota</taxon>
        <taxon>Thermoleophilia</taxon>
        <taxon>Solirubrobacterales</taxon>
        <taxon>Solirubrobacteraceae</taxon>
        <taxon>environmental samples</taxon>
    </lineage>
</organism>
<dbReference type="AlphaFoldDB" id="A0A6J4SGT2"/>
<dbReference type="EMBL" id="CADCVS010000220">
    <property type="protein sequence ID" value="CAA9495482.1"/>
    <property type="molecule type" value="Genomic_DNA"/>
</dbReference>
<proteinExistence type="predicted"/>
<gene>
    <name evidence="2" type="ORF">AVDCRST_MAG30-1623</name>
</gene>
<evidence type="ECO:0000256" key="1">
    <source>
        <dbReference type="SAM" id="MobiDB-lite"/>
    </source>
</evidence>
<feature type="compositionally biased region" description="Basic residues" evidence="1">
    <location>
        <begin position="71"/>
        <end position="97"/>
    </location>
</feature>
<feature type="non-terminal residue" evidence="2">
    <location>
        <position position="258"/>
    </location>
</feature>
<name>A0A6J4SGT2_9ACTN</name>
<evidence type="ECO:0000313" key="2">
    <source>
        <dbReference type="EMBL" id="CAA9495482.1"/>
    </source>
</evidence>
<feature type="compositionally biased region" description="Basic residues" evidence="1">
    <location>
        <begin position="207"/>
        <end position="223"/>
    </location>
</feature>
<feature type="compositionally biased region" description="Low complexity" evidence="1">
    <location>
        <begin position="144"/>
        <end position="159"/>
    </location>
</feature>
<feature type="region of interest" description="Disordered" evidence="1">
    <location>
        <begin position="1"/>
        <end position="258"/>
    </location>
</feature>
<accession>A0A6J4SGT2</accession>
<feature type="compositionally biased region" description="Basic residues" evidence="1">
    <location>
        <begin position="160"/>
        <end position="175"/>
    </location>
</feature>
<reference evidence="2" key="1">
    <citation type="submission" date="2020-02" db="EMBL/GenBank/DDBJ databases">
        <authorList>
            <person name="Meier V. D."/>
        </authorList>
    </citation>
    <scope>NUCLEOTIDE SEQUENCE</scope>
    <source>
        <strain evidence="2">AVDCRST_MAG30</strain>
    </source>
</reference>